<dbReference type="EMBL" id="CP034459">
    <property type="protein sequence ID" value="QBM89072.1"/>
    <property type="molecule type" value="Genomic_DNA"/>
</dbReference>
<dbReference type="AlphaFoldDB" id="A0A4P6XNK8"/>
<dbReference type="SMART" id="SM00066">
    <property type="entry name" value="GAL4"/>
    <property type="match status" value="1"/>
</dbReference>
<dbReference type="InterPro" id="IPR001138">
    <property type="entry name" value="Zn2Cys6_DnaBD"/>
</dbReference>
<proteinExistence type="predicted"/>
<dbReference type="PROSITE" id="PS00463">
    <property type="entry name" value="ZN2_CY6_FUNGAL_1"/>
    <property type="match status" value="1"/>
</dbReference>
<dbReference type="Gene3D" id="4.10.240.10">
    <property type="entry name" value="Zn(2)-C6 fungal-type DNA-binding domain"/>
    <property type="match status" value="1"/>
</dbReference>
<evidence type="ECO:0000313" key="3">
    <source>
        <dbReference type="Proteomes" id="UP000292447"/>
    </source>
</evidence>
<dbReference type="STRING" id="2163413.A0A4P6XNK8"/>
<dbReference type="SUPFAM" id="SSF57701">
    <property type="entry name" value="Zn2/Cys6 DNA-binding domain"/>
    <property type="match status" value="1"/>
</dbReference>
<dbReference type="GO" id="GO:0000981">
    <property type="term" value="F:DNA-binding transcription factor activity, RNA polymerase II-specific"/>
    <property type="evidence" value="ECO:0007669"/>
    <property type="project" value="InterPro"/>
</dbReference>
<name>A0A4P6XNK8_9ASCO</name>
<dbReference type="InterPro" id="IPR036864">
    <property type="entry name" value="Zn2-C6_fun-type_DNA-bd_sf"/>
</dbReference>
<sequence>MKEKLYDVPLSDFDVSIDDTFLTSEPEPNAANSIEQIAKIAKVIGAKLGSENTTTYKKEKQGGLLIDASNTLLSWHPYVSLEDTIQEMFGPLTYSANQGAAAFVGQKAPKLKGKKKEKLKKAGMLDVGYNLERTQCRKPALRSKHGCWTCRLRHKACPEDGHPCGACSRLGLECDVSRQRPSYMVDARQAMERLKEIRAVTNQLRKLQKVVDKNLQTAFKC</sequence>
<dbReference type="GO" id="GO:0008270">
    <property type="term" value="F:zinc ion binding"/>
    <property type="evidence" value="ECO:0007669"/>
    <property type="project" value="InterPro"/>
</dbReference>
<gene>
    <name evidence="2" type="primary">MPUL0D01320</name>
    <name evidence="2" type="ORF">METSCH_D01320</name>
</gene>
<reference evidence="3" key="1">
    <citation type="submission" date="2019-03" db="EMBL/GenBank/DDBJ databases">
        <title>Snf2 controls pulcherriminic acid biosynthesis and connects pigmentation and antifungal activity of the yeast Metschnikowia pulcherrima.</title>
        <authorList>
            <person name="Gore-Lloyd D."/>
            <person name="Sumann I."/>
            <person name="Brachmann A.O."/>
            <person name="Schneeberger K."/>
            <person name="Ortiz-Merino R.A."/>
            <person name="Moreno-Beltran M."/>
            <person name="Schlaefli M."/>
            <person name="Kirner P."/>
            <person name="Santos Kron A."/>
            <person name="Wolfe K.H."/>
            <person name="Piel J."/>
            <person name="Ahrens C.H."/>
            <person name="Henk D."/>
            <person name="Freimoser F.M."/>
        </authorList>
    </citation>
    <scope>NUCLEOTIDE SEQUENCE [LARGE SCALE GENOMIC DNA]</scope>
    <source>
        <strain evidence="3">APC 1.2</strain>
    </source>
</reference>
<dbReference type="Proteomes" id="UP000292447">
    <property type="component" value="Chromosome IV"/>
</dbReference>
<accession>A0A4P6XNK8</accession>
<dbReference type="CDD" id="cd00067">
    <property type="entry name" value="GAL4"/>
    <property type="match status" value="1"/>
</dbReference>
<keyword evidence="3" id="KW-1185">Reference proteome</keyword>
<protein>
    <submittedName>
        <fullName evidence="2">Zn(2)-Cys(6) binuclear cluster domain-containing protein</fullName>
    </submittedName>
</protein>
<organism evidence="2 3">
    <name type="scientific">Metschnikowia aff. pulcherrima</name>
    <dbReference type="NCBI Taxonomy" id="2163413"/>
    <lineage>
        <taxon>Eukaryota</taxon>
        <taxon>Fungi</taxon>
        <taxon>Dikarya</taxon>
        <taxon>Ascomycota</taxon>
        <taxon>Saccharomycotina</taxon>
        <taxon>Pichiomycetes</taxon>
        <taxon>Metschnikowiaceae</taxon>
        <taxon>Metschnikowia</taxon>
    </lineage>
</organism>
<feature type="domain" description="Zn(2)-C6 fungal-type" evidence="1">
    <location>
        <begin position="146"/>
        <end position="174"/>
    </location>
</feature>
<evidence type="ECO:0000259" key="1">
    <source>
        <dbReference type="PROSITE" id="PS00463"/>
    </source>
</evidence>
<evidence type="ECO:0000313" key="2">
    <source>
        <dbReference type="EMBL" id="QBM89072.1"/>
    </source>
</evidence>
<dbReference type="Pfam" id="PF00172">
    <property type="entry name" value="Zn_clus"/>
    <property type="match status" value="1"/>
</dbReference>